<feature type="binding site" description="axial binding residue" evidence="5">
    <location>
        <position position="87"/>
    </location>
    <ligand>
        <name>chlorophyll b</name>
        <dbReference type="ChEBI" id="CHEBI:61721"/>
        <label>1</label>
    </ligand>
    <ligandPart>
        <name>Mg</name>
        <dbReference type="ChEBI" id="CHEBI:25107"/>
    </ligandPart>
</feature>
<gene>
    <name evidence="6" type="ORF">GAYE_SCF00G1795</name>
</gene>
<evidence type="ECO:0000313" key="6">
    <source>
        <dbReference type="EMBL" id="KAK4523897.1"/>
    </source>
</evidence>
<dbReference type="Pfam" id="PF00504">
    <property type="entry name" value="Chloroa_b-bind"/>
    <property type="match status" value="1"/>
</dbReference>
<feature type="binding site" evidence="5">
    <location>
        <position position="85"/>
    </location>
    <ligand>
        <name>chlorophyll a</name>
        <dbReference type="ChEBI" id="CHEBI:58416"/>
        <label>1</label>
    </ligand>
</feature>
<dbReference type="GO" id="GO:0016020">
    <property type="term" value="C:membrane"/>
    <property type="evidence" value="ECO:0007669"/>
    <property type="project" value="InterPro"/>
</dbReference>
<feature type="binding site" evidence="5">
    <location>
        <position position="192"/>
    </location>
    <ligand>
        <name>chlorophyll a</name>
        <dbReference type="ChEBI" id="CHEBI:58416"/>
        <label>1</label>
    </ligand>
</feature>
<sequence>MFAFITNSCQVFTGRNTITKFIISQHAKGYRNCLSIHMAAKSRALPFLEAPKKLDGTIPGDAGFDPLYISDNMNLDYLRASEIKHCRVAMLAALGYVAQEFIHLPGDVFSERHALAAIHKVPLEGWIQIILFISLIEIATFRTTFSFDREPGDFGFDPLGLGKSPQLRRRYQESEIRNGRLAMVAIIAFIVQELVTGKSVVEQLETLKLF</sequence>
<dbReference type="EMBL" id="JANCYU010000020">
    <property type="protein sequence ID" value="KAK4523897.1"/>
    <property type="molecule type" value="Genomic_DNA"/>
</dbReference>
<feature type="binding site" evidence="5">
    <location>
        <position position="180"/>
    </location>
    <ligand>
        <name>chlorophyll a</name>
        <dbReference type="ChEBI" id="CHEBI:58416"/>
        <label>1</label>
    </ligand>
</feature>
<evidence type="ECO:0000313" key="7">
    <source>
        <dbReference type="Proteomes" id="UP001300502"/>
    </source>
</evidence>
<evidence type="ECO:0000256" key="4">
    <source>
        <dbReference type="ARBA" id="ARBA00022640"/>
    </source>
</evidence>
<dbReference type="GO" id="GO:0009507">
    <property type="term" value="C:chloroplast"/>
    <property type="evidence" value="ECO:0007669"/>
    <property type="project" value="UniProtKB-SubCell"/>
</dbReference>
<feature type="binding site" evidence="5">
    <location>
        <position position="82"/>
    </location>
    <ligand>
        <name>chlorophyll a</name>
        <dbReference type="ChEBI" id="CHEBI:58416"/>
        <label>1</label>
    </ligand>
</feature>
<proteinExistence type="predicted"/>
<keyword evidence="2" id="KW-0150">Chloroplast</keyword>
<keyword evidence="5" id="KW-0148">Chlorophyll</keyword>
<name>A0AAV9I946_9RHOD</name>
<evidence type="ECO:0008006" key="8">
    <source>
        <dbReference type="Google" id="ProtNLM"/>
    </source>
</evidence>
<keyword evidence="3" id="KW-0602">Photosynthesis</keyword>
<dbReference type="AlphaFoldDB" id="A0AAV9I946"/>
<protein>
    <recommendedName>
        <fullName evidence="8">Light-harvesting protein</fullName>
    </recommendedName>
</protein>
<evidence type="ECO:0000256" key="5">
    <source>
        <dbReference type="PIRSR" id="PIRSR601344-1"/>
    </source>
</evidence>
<feature type="binding site" evidence="5">
    <location>
        <position position="175"/>
    </location>
    <ligand>
        <name>chlorophyll a</name>
        <dbReference type="ChEBI" id="CHEBI:58416"/>
        <label>1</label>
    </ligand>
</feature>
<keyword evidence="7" id="KW-1185">Reference proteome</keyword>
<comment type="caution">
    <text evidence="6">The sequence shown here is derived from an EMBL/GenBank/DDBJ whole genome shotgun (WGS) entry which is preliminary data.</text>
</comment>
<comment type="subcellular location">
    <subcellularLocation>
        <location evidence="1">Plastid</location>
        <location evidence="1">Chloroplast</location>
    </subcellularLocation>
</comment>
<feature type="binding site" evidence="5">
    <location>
        <position position="178"/>
    </location>
    <ligand>
        <name>chlorophyll a</name>
        <dbReference type="ChEBI" id="CHEBI:58416"/>
        <label>1</label>
    </ligand>
</feature>
<dbReference type="Proteomes" id="UP001300502">
    <property type="component" value="Unassembled WGS sequence"/>
</dbReference>
<feature type="binding site" evidence="5">
    <location>
        <position position="70"/>
    </location>
    <ligand>
        <name>chlorophyll a</name>
        <dbReference type="ChEBI" id="CHEBI:58416"/>
        <label>1</label>
    </ligand>
</feature>
<feature type="binding site" description="axial binding residue" evidence="5">
    <location>
        <position position="137"/>
    </location>
    <ligand>
        <name>chlorophyll b</name>
        <dbReference type="ChEBI" id="CHEBI:61721"/>
        <label>1</label>
    </ligand>
    <ligandPart>
        <name>Mg</name>
        <dbReference type="ChEBI" id="CHEBI:25107"/>
    </ligandPart>
</feature>
<dbReference type="SUPFAM" id="SSF103511">
    <property type="entry name" value="Chlorophyll a-b binding protein"/>
    <property type="match status" value="1"/>
</dbReference>
<dbReference type="PANTHER" id="PTHR21649">
    <property type="entry name" value="CHLOROPHYLL A/B BINDING PROTEIN"/>
    <property type="match status" value="1"/>
</dbReference>
<dbReference type="GO" id="GO:0016168">
    <property type="term" value="F:chlorophyll binding"/>
    <property type="evidence" value="ECO:0007669"/>
    <property type="project" value="UniProtKB-KW"/>
</dbReference>
<keyword evidence="5" id="KW-0157">Chromophore</keyword>
<accession>A0AAV9I946</accession>
<organism evidence="6 7">
    <name type="scientific">Galdieria yellowstonensis</name>
    <dbReference type="NCBI Taxonomy" id="3028027"/>
    <lineage>
        <taxon>Eukaryota</taxon>
        <taxon>Rhodophyta</taxon>
        <taxon>Bangiophyceae</taxon>
        <taxon>Galdieriales</taxon>
        <taxon>Galdieriaceae</taxon>
        <taxon>Galdieria</taxon>
    </lineage>
</organism>
<evidence type="ECO:0000256" key="2">
    <source>
        <dbReference type="ARBA" id="ARBA00022528"/>
    </source>
</evidence>
<dbReference type="InterPro" id="IPR001344">
    <property type="entry name" value="Chloro_AB-bd_pln"/>
</dbReference>
<dbReference type="InterPro" id="IPR022796">
    <property type="entry name" value="Chloroa_b-bind"/>
</dbReference>
<dbReference type="GO" id="GO:0009765">
    <property type="term" value="P:photosynthesis, light harvesting"/>
    <property type="evidence" value="ECO:0007669"/>
    <property type="project" value="InterPro"/>
</dbReference>
<evidence type="ECO:0000256" key="1">
    <source>
        <dbReference type="ARBA" id="ARBA00004229"/>
    </source>
</evidence>
<reference evidence="6 7" key="1">
    <citation type="submission" date="2022-07" db="EMBL/GenBank/DDBJ databases">
        <title>Genome-wide signatures of adaptation to extreme environments.</title>
        <authorList>
            <person name="Cho C.H."/>
            <person name="Yoon H.S."/>
        </authorList>
    </citation>
    <scope>NUCLEOTIDE SEQUENCE [LARGE SCALE GENOMIC DNA]</scope>
    <source>
        <strain evidence="6 7">108.79 E11</strain>
    </source>
</reference>
<dbReference type="Gene3D" id="1.10.3460.10">
    <property type="entry name" value="Chlorophyll a/b binding protein domain"/>
    <property type="match status" value="1"/>
</dbReference>
<evidence type="ECO:0000256" key="3">
    <source>
        <dbReference type="ARBA" id="ARBA00022531"/>
    </source>
</evidence>
<keyword evidence="4" id="KW-0934">Plastid</keyword>